<dbReference type="Gene3D" id="1.25.40.810">
    <property type="entry name" value="UpxZ"/>
    <property type="match status" value="1"/>
</dbReference>
<dbReference type="EMBL" id="QSUL01000007">
    <property type="protein sequence ID" value="RGN35192.1"/>
    <property type="molecule type" value="Genomic_DNA"/>
</dbReference>
<dbReference type="Proteomes" id="UP000260983">
    <property type="component" value="Unassembled WGS sequence"/>
</dbReference>
<dbReference type="AlphaFoldDB" id="A0A3E5BC56"/>
<name>A0A3E5BC56_9BACE</name>
<accession>A0A3E5BC56</accession>
<evidence type="ECO:0000313" key="1">
    <source>
        <dbReference type="EMBL" id="RGN35192.1"/>
    </source>
</evidence>
<dbReference type="InterPro" id="IPR010570">
    <property type="entry name" value="UpxZ_fam"/>
</dbReference>
<comment type="caution">
    <text evidence="1">The sequence shown here is derived from an EMBL/GenBank/DDBJ whole genome shotgun (WGS) entry which is preliminary data.</text>
</comment>
<dbReference type="RefSeq" id="WP_117724272.1">
    <property type="nucleotide sequence ID" value="NZ_QSUL01000007.1"/>
</dbReference>
<organism evidence="1 2">
    <name type="scientific">Bacteroides oleiciplenus</name>
    <dbReference type="NCBI Taxonomy" id="626931"/>
    <lineage>
        <taxon>Bacteria</taxon>
        <taxon>Pseudomonadati</taxon>
        <taxon>Bacteroidota</taxon>
        <taxon>Bacteroidia</taxon>
        <taxon>Bacteroidales</taxon>
        <taxon>Bacteroidaceae</taxon>
        <taxon>Bacteroides</taxon>
    </lineage>
</organism>
<gene>
    <name evidence="1" type="ORF">DXB65_11170</name>
</gene>
<dbReference type="Pfam" id="PF06603">
    <property type="entry name" value="UpxZ"/>
    <property type="match status" value="1"/>
</dbReference>
<sequence length="157" mass="17630">MKSQIDALRQLTHELLYLGMDGEPIYADRLYLLNSEVYSQAEALHGEKTGNDDEEAALCVTLLKAYSATIYNHGDKEEKVQEILDRSGKVLGKISDSLLKCQLLVACYGETFDEELAQEAHQIMNGWGDSLTTEQQNISDELQNVENDSYLHIVSET</sequence>
<dbReference type="InterPro" id="IPR038533">
    <property type="entry name" value="UpxZ_sf"/>
</dbReference>
<protein>
    <submittedName>
        <fullName evidence="1">Transcriptional regulator</fullName>
    </submittedName>
</protein>
<evidence type="ECO:0000313" key="2">
    <source>
        <dbReference type="Proteomes" id="UP000260983"/>
    </source>
</evidence>
<reference evidence="1 2" key="1">
    <citation type="submission" date="2018-08" db="EMBL/GenBank/DDBJ databases">
        <title>A genome reference for cultivated species of the human gut microbiota.</title>
        <authorList>
            <person name="Zou Y."/>
            <person name="Xue W."/>
            <person name="Luo G."/>
        </authorList>
    </citation>
    <scope>NUCLEOTIDE SEQUENCE [LARGE SCALE GENOMIC DNA]</scope>
    <source>
        <strain evidence="1 2">OM05-15BH</strain>
    </source>
</reference>
<proteinExistence type="predicted"/>